<dbReference type="EMBL" id="FN595229">
    <property type="protein sequence ID" value="CBI20331.3"/>
    <property type="molecule type" value="Genomic_DNA"/>
</dbReference>
<gene>
    <name evidence="2" type="ordered locus">VIT_19s0014g03070</name>
</gene>
<protein>
    <submittedName>
        <fullName evidence="2">Uncharacterized protein</fullName>
    </submittedName>
</protein>
<keyword evidence="3" id="KW-1185">Reference proteome</keyword>
<proteinExistence type="predicted"/>
<keyword evidence="1" id="KW-0472">Membrane</keyword>
<dbReference type="OrthoDB" id="10363819at2759"/>
<dbReference type="AlphaFoldDB" id="E0CSN2"/>
<dbReference type="HOGENOM" id="CLU_1931365_0_0_1"/>
<name>E0CSN2_VITVI</name>
<sequence length="131" mass="14222">MIDITWALFQKVVEHWFSLFTMNALKKMMAISLSLWLIMITPALVGGSRIHSCSKEAALVGGSGVYGRSKEAVVMARGPVPSSSSSPCTHIGIGNGNDRPCPPPPPPIHSSMVIMMDDAILWTIKRTFLNL</sequence>
<dbReference type="PaxDb" id="29760-VIT_19s0014g03070.t01"/>
<evidence type="ECO:0000313" key="3">
    <source>
        <dbReference type="Proteomes" id="UP000009183"/>
    </source>
</evidence>
<dbReference type="STRING" id="29760.E0CSN2"/>
<evidence type="ECO:0000256" key="1">
    <source>
        <dbReference type="SAM" id="Phobius"/>
    </source>
</evidence>
<feature type="transmembrane region" description="Helical" evidence="1">
    <location>
        <begin position="28"/>
        <end position="45"/>
    </location>
</feature>
<keyword evidence="1" id="KW-0812">Transmembrane</keyword>
<organism evidence="2 3">
    <name type="scientific">Vitis vinifera</name>
    <name type="common">Grape</name>
    <dbReference type="NCBI Taxonomy" id="29760"/>
    <lineage>
        <taxon>Eukaryota</taxon>
        <taxon>Viridiplantae</taxon>
        <taxon>Streptophyta</taxon>
        <taxon>Embryophyta</taxon>
        <taxon>Tracheophyta</taxon>
        <taxon>Spermatophyta</taxon>
        <taxon>Magnoliopsida</taxon>
        <taxon>eudicotyledons</taxon>
        <taxon>Gunneridae</taxon>
        <taxon>Pentapetalae</taxon>
        <taxon>rosids</taxon>
        <taxon>Vitales</taxon>
        <taxon>Vitaceae</taxon>
        <taxon>Viteae</taxon>
        <taxon>Vitis</taxon>
    </lineage>
</organism>
<keyword evidence="1" id="KW-1133">Transmembrane helix</keyword>
<dbReference type="Proteomes" id="UP000009183">
    <property type="component" value="Chromosome 19"/>
</dbReference>
<reference evidence="3" key="1">
    <citation type="journal article" date="2007" name="Nature">
        <title>The grapevine genome sequence suggests ancestral hexaploidization in major angiosperm phyla.</title>
        <authorList>
            <consortium name="The French-Italian Public Consortium for Grapevine Genome Characterization."/>
            <person name="Jaillon O."/>
            <person name="Aury J.-M."/>
            <person name="Noel B."/>
            <person name="Policriti A."/>
            <person name="Clepet C."/>
            <person name="Casagrande A."/>
            <person name="Choisne N."/>
            <person name="Aubourg S."/>
            <person name="Vitulo N."/>
            <person name="Jubin C."/>
            <person name="Vezzi A."/>
            <person name="Legeai F."/>
            <person name="Hugueney P."/>
            <person name="Dasilva C."/>
            <person name="Horner D."/>
            <person name="Mica E."/>
            <person name="Jublot D."/>
            <person name="Poulain J."/>
            <person name="Bruyere C."/>
            <person name="Billault A."/>
            <person name="Segurens B."/>
            <person name="Gouyvenoux M."/>
            <person name="Ugarte E."/>
            <person name="Cattonaro F."/>
            <person name="Anthouard V."/>
            <person name="Vico V."/>
            <person name="Del Fabbro C."/>
            <person name="Alaux M."/>
            <person name="Di Gaspero G."/>
            <person name="Dumas V."/>
            <person name="Felice N."/>
            <person name="Paillard S."/>
            <person name="Juman I."/>
            <person name="Moroldo M."/>
            <person name="Scalabrin S."/>
            <person name="Canaguier A."/>
            <person name="Le Clainche I."/>
            <person name="Malacrida G."/>
            <person name="Durand E."/>
            <person name="Pesole G."/>
            <person name="Laucou V."/>
            <person name="Chatelet P."/>
            <person name="Merdinoglu D."/>
            <person name="Delledonne M."/>
            <person name="Pezzotti M."/>
            <person name="Lecharny A."/>
            <person name="Scarpelli C."/>
            <person name="Artiguenave F."/>
            <person name="Pe M.E."/>
            <person name="Valle G."/>
            <person name="Morgante M."/>
            <person name="Caboche M."/>
            <person name="Adam-Blondon A.-F."/>
            <person name="Weissenbach J."/>
            <person name="Quetier F."/>
            <person name="Wincker P."/>
        </authorList>
    </citation>
    <scope>NUCLEOTIDE SEQUENCE [LARGE SCALE GENOMIC DNA]</scope>
    <source>
        <strain evidence="3">cv. Pinot noir / PN40024</strain>
    </source>
</reference>
<evidence type="ECO:0000313" key="2">
    <source>
        <dbReference type="EMBL" id="CBI20331.3"/>
    </source>
</evidence>
<accession>E0CSN2</accession>
<dbReference type="InParanoid" id="E0CSN2"/>